<keyword evidence="1" id="KW-0812">Transmembrane</keyword>
<keyword evidence="1" id="KW-0472">Membrane</keyword>
<organism evidence="2 3">
    <name type="scientific">Flavobacterium endoglycinae</name>
    <dbReference type="NCBI Taxonomy" id="2816357"/>
    <lineage>
        <taxon>Bacteria</taxon>
        <taxon>Pseudomonadati</taxon>
        <taxon>Bacteroidota</taxon>
        <taxon>Flavobacteriia</taxon>
        <taxon>Flavobacteriales</taxon>
        <taxon>Flavobacteriaceae</taxon>
        <taxon>Flavobacterium</taxon>
    </lineage>
</organism>
<dbReference type="EMBL" id="CP071448">
    <property type="protein sequence ID" value="QSW91238.1"/>
    <property type="molecule type" value="Genomic_DNA"/>
</dbReference>
<dbReference type="Proteomes" id="UP000663440">
    <property type="component" value="Chromosome"/>
</dbReference>
<evidence type="ECO:0000256" key="1">
    <source>
        <dbReference type="SAM" id="Phobius"/>
    </source>
</evidence>
<sequence>MKIYYYLLFRIYMFYEKFEKENVVIYTLAFSTVLIGLNLIAIYLFLNFYDIITKIPSKTLGITLIIFLGLCNYFFVIKNKIFLEQNFEKDRKGGFYVVLYIILTFSFTFLMAKFNRERILGY</sequence>
<feature type="transmembrane region" description="Helical" evidence="1">
    <location>
        <begin position="58"/>
        <end position="75"/>
    </location>
</feature>
<evidence type="ECO:0000313" key="2">
    <source>
        <dbReference type="EMBL" id="QSW91238.1"/>
    </source>
</evidence>
<keyword evidence="1" id="KW-1133">Transmembrane helix</keyword>
<keyword evidence="3" id="KW-1185">Reference proteome</keyword>
<feature type="transmembrane region" description="Helical" evidence="1">
    <location>
        <begin position="23"/>
        <end position="46"/>
    </location>
</feature>
<gene>
    <name evidence="2" type="ORF">J0383_10650</name>
</gene>
<dbReference type="RefSeq" id="WP_207298358.1">
    <property type="nucleotide sequence ID" value="NZ_CP071448.1"/>
</dbReference>
<feature type="transmembrane region" description="Helical" evidence="1">
    <location>
        <begin position="95"/>
        <end position="112"/>
    </location>
</feature>
<reference evidence="2 3" key="1">
    <citation type="submission" date="2021-03" db="EMBL/GenBank/DDBJ databases">
        <title>Flavobacterium kribbensis sp. nov, an endophytic bacteria, isolated from soybean.</title>
        <authorList>
            <person name="Lee J."/>
            <person name="Seo J."/>
        </authorList>
    </citation>
    <scope>NUCLEOTIDE SEQUENCE [LARGE SCALE GENOMIC DNA]</scope>
    <source>
        <strain evidence="2 3">BB8</strain>
    </source>
</reference>
<accession>A0ABX7QLD4</accession>
<proteinExistence type="predicted"/>
<protein>
    <submittedName>
        <fullName evidence="2">Uncharacterized protein</fullName>
    </submittedName>
</protein>
<name>A0ABX7QLD4_9FLAO</name>
<evidence type="ECO:0000313" key="3">
    <source>
        <dbReference type="Proteomes" id="UP000663440"/>
    </source>
</evidence>